<dbReference type="AlphaFoldDB" id="A0A8S1NNT0"/>
<keyword evidence="2" id="KW-1185">Reference proteome</keyword>
<dbReference type="PANTHER" id="PTHR33706">
    <property type="entry name" value="MORN VARIANT REPEAT PROTEIN"/>
    <property type="match status" value="1"/>
</dbReference>
<reference evidence="1" key="1">
    <citation type="submission" date="2021-01" db="EMBL/GenBank/DDBJ databases">
        <authorList>
            <consortium name="Genoscope - CEA"/>
            <person name="William W."/>
        </authorList>
    </citation>
    <scope>NUCLEOTIDE SEQUENCE</scope>
</reference>
<evidence type="ECO:0000313" key="2">
    <source>
        <dbReference type="Proteomes" id="UP000688137"/>
    </source>
</evidence>
<comment type="caution">
    <text evidence="1">The sequence shown here is derived from an EMBL/GenBank/DDBJ whole genome shotgun (WGS) entry which is preliminary data.</text>
</comment>
<protein>
    <submittedName>
        <fullName evidence="1">Uncharacterized protein</fullName>
    </submittedName>
</protein>
<organism evidence="1 2">
    <name type="scientific">Paramecium primaurelia</name>
    <dbReference type="NCBI Taxonomy" id="5886"/>
    <lineage>
        <taxon>Eukaryota</taxon>
        <taxon>Sar</taxon>
        <taxon>Alveolata</taxon>
        <taxon>Ciliophora</taxon>
        <taxon>Intramacronucleata</taxon>
        <taxon>Oligohymenophorea</taxon>
        <taxon>Peniculida</taxon>
        <taxon>Parameciidae</taxon>
        <taxon>Paramecium</taxon>
    </lineage>
</organism>
<dbReference type="Proteomes" id="UP000688137">
    <property type="component" value="Unassembled WGS sequence"/>
</dbReference>
<gene>
    <name evidence="1" type="ORF">PPRIM_AZ9-3.1.T0870187</name>
</gene>
<proteinExistence type="predicted"/>
<accession>A0A8S1NNT0</accession>
<sequence>MITWNERGYKGFYNAGLNWRYQKTDYIIQQSSNGDLYYIYDGAIQKILPTSTQIKQSDIIRNLDEIQYLSWEGVLLNNNKIGKWSAFWKYENLNIGGYYDEKGIKQGLWKELFKNYWDQSSITLKGEYRDEKARGRWNIYFKDTTFGGGNYDENGLMQGLWVEIDDFFLNKCRVYYVGNYKQGKKSGLWDTKYQEKIVGGGIYNENGQKNGFWIELHENYFNQCYVHYSGKYLKGKKHGQWQIKYKKNTSTFEQLIGGGIFDFDGKKQGQWVELDENFSQQFDITHSGNYFDGKKKGTWRCMMRIDTEITQIGFGVYNKNGLKNGKWMELHENSIFRDPITCIGEYRNGVRIGKWRTFFCNQLTYQMIDQQVGQEFMILMEEKQVNGGFQGKILINIINLLNQVVLRMTRNLDFGKLYLTQGQLLWEKDFIIHMAQKKAIGQIWMRIIIWTNLLLMKEIIQMEGNLEDGIQFLEQSVMIHLQSLVGEIMMIKRQKMANGLI</sequence>
<evidence type="ECO:0000313" key="1">
    <source>
        <dbReference type="EMBL" id="CAD8091213.1"/>
    </source>
</evidence>
<dbReference type="EMBL" id="CAJJDM010000090">
    <property type="protein sequence ID" value="CAD8091213.1"/>
    <property type="molecule type" value="Genomic_DNA"/>
</dbReference>
<dbReference type="PANTHER" id="PTHR33706:SF1">
    <property type="entry name" value="TPR REPEAT PROTEIN"/>
    <property type="match status" value="1"/>
</dbReference>
<name>A0A8S1NNT0_PARPR</name>